<dbReference type="Gene3D" id="2.40.50.100">
    <property type="match status" value="1"/>
</dbReference>
<dbReference type="RefSeq" id="WP_262428994.1">
    <property type="nucleotide sequence ID" value="NZ_JACRTG010000012.1"/>
</dbReference>
<dbReference type="PANTHER" id="PTHR32347">
    <property type="entry name" value="EFFLUX SYSTEM COMPONENT YKNX-RELATED"/>
    <property type="match status" value="1"/>
</dbReference>
<comment type="similarity">
    <text evidence="2">Belongs to the membrane fusion protein (MFP) (TC 8.A.1) family.</text>
</comment>
<dbReference type="InterPro" id="IPR058627">
    <property type="entry name" value="MdtA-like_C"/>
</dbReference>
<evidence type="ECO:0000256" key="5">
    <source>
        <dbReference type="SAM" id="Phobius"/>
    </source>
</evidence>
<feature type="domain" description="YbhG-like alpha-helical hairpin" evidence="6">
    <location>
        <begin position="93"/>
        <end position="221"/>
    </location>
</feature>
<accession>A0A926EVY0</accession>
<protein>
    <submittedName>
        <fullName evidence="8">Efflux RND transporter periplasmic adaptor subunit</fullName>
    </submittedName>
</protein>
<dbReference type="Gene3D" id="1.10.287.470">
    <property type="entry name" value="Helix hairpin bin"/>
    <property type="match status" value="1"/>
</dbReference>
<dbReference type="Gene3D" id="2.40.30.170">
    <property type="match status" value="1"/>
</dbReference>
<organism evidence="8 9">
    <name type="scientific">Paratissierella segnis</name>
    <dbReference type="NCBI Taxonomy" id="2763679"/>
    <lineage>
        <taxon>Bacteria</taxon>
        <taxon>Bacillati</taxon>
        <taxon>Bacillota</taxon>
        <taxon>Tissierellia</taxon>
        <taxon>Tissierellales</taxon>
        <taxon>Tissierellaceae</taxon>
        <taxon>Paratissierella</taxon>
    </lineage>
</organism>
<dbReference type="Pfam" id="PF25881">
    <property type="entry name" value="HH_YBHG"/>
    <property type="match status" value="1"/>
</dbReference>
<comment type="caution">
    <text evidence="8">The sequence shown here is derived from an EMBL/GenBank/DDBJ whole genome shotgun (WGS) entry which is preliminary data.</text>
</comment>
<evidence type="ECO:0000256" key="4">
    <source>
        <dbReference type="SAM" id="Coils"/>
    </source>
</evidence>
<dbReference type="PANTHER" id="PTHR32347:SF14">
    <property type="entry name" value="EFFLUX SYSTEM COMPONENT YKNX-RELATED"/>
    <property type="match status" value="1"/>
</dbReference>
<dbReference type="InterPro" id="IPR006143">
    <property type="entry name" value="RND_pump_MFP"/>
</dbReference>
<dbReference type="AlphaFoldDB" id="A0A926EVY0"/>
<comment type="subcellular location">
    <subcellularLocation>
        <location evidence="1">Cell envelope</location>
    </subcellularLocation>
</comment>
<evidence type="ECO:0000313" key="9">
    <source>
        <dbReference type="Proteomes" id="UP000601171"/>
    </source>
</evidence>
<keyword evidence="5" id="KW-1133">Transmembrane helix</keyword>
<evidence type="ECO:0000313" key="8">
    <source>
        <dbReference type="EMBL" id="MBC8587542.1"/>
    </source>
</evidence>
<dbReference type="GO" id="GO:0030313">
    <property type="term" value="C:cell envelope"/>
    <property type="evidence" value="ECO:0007669"/>
    <property type="project" value="UniProtKB-SubCell"/>
</dbReference>
<dbReference type="SUPFAM" id="SSF111369">
    <property type="entry name" value="HlyD-like secretion proteins"/>
    <property type="match status" value="1"/>
</dbReference>
<dbReference type="InterPro" id="IPR059052">
    <property type="entry name" value="HH_YbhG-like"/>
</dbReference>
<feature type="domain" description="Multidrug resistance protein MdtA-like C-terminal permuted SH3" evidence="7">
    <location>
        <begin position="338"/>
        <end position="395"/>
    </location>
</feature>
<gene>
    <name evidence="8" type="ORF">H8707_04715</name>
</gene>
<evidence type="ECO:0000256" key="2">
    <source>
        <dbReference type="ARBA" id="ARBA00009477"/>
    </source>
</evidence>
<sequence>MSLKKSNKKKKIIIGVVCVLIVALIWGLKSRPKEEQYDEETAKTQDVTTYYSFSGNIESKDNQIVFSKNMLPIKKLYVKEGDSVKKGDVLFTLDDSNLAAGIDQAQASVEIAKINYEKMTGTAKDQQMAQVSNALSAAELNFNDAKSNLEKMTELYEADGISKQALDQVETVYESAELQLQSAQDNYNLTLRSIEENSRTAKEQLNQAEASYNSVKKQVDDLTVTAEVDGEVSEIFVEENESLAMGMQIMEIVDYDNLKITIKVDEYDIGALTVGKEVKVNINTLEKDATGIVSKISNQAQTINEVSFFTADIDLQKDDDLRVGLSVEVSVQNKYAPNATTISMKALQFDNENKPFVYIRDMDNKVVPKPVTVGINDGNTVEIIDGIKSGEVILVPRRRIITIDDMMQMN</sequence>
<dbReference type="InterPro" id="IPR050465">
    <property type="entry name" value="UPF0194_transport"/>
</dbReference>
<reference evidence="8" key="1">
    <citation type="submission" date="2020-08" db="EMBL/GenBank/DDBJ databases">
        <title>Genome public.</title>
        <authorList>
            <person name="Liu C."/>
            <person name="Sun Q."/>
        </authorList>
    </citation>
    <scope>NUCLEOTIDE SEQUENCE</scope>
    <source>
        <strain evidence="8">BX21</strain>
    </source>
</reference>
<name>A0A926EVY0_9FIRM</name>
<proteinExistence type="inferred from homology"/>
<keyword evidence="9" id="KW-1185">Reference proteome</keyword>
<evidence type="ECO:0000259" key="6">
    <source>
        <dbReference type="Pfam" id="PF25881"/>
    </source>
</evidence>
<evidence type="ECO:0000256" key="1">
    <source>
        <dbReference type="ARBA" id="ARBA00004196"/>
    </source>
</evidence>
<dbReference type="GO" id="GO:0022857">
    <property type="term" value="F:transmembrane transporter activity"/>
    <property type="evidence" value="ECO:0007669"/>
    <property type="project" value="InterPro"/>
</dbReference>
<feature type="coiled-coil region" evidence="4">
    <location>
        <begin position="128"/>
        <end position="225"/>
    </location>
</feature>
<dbReference type="Pfam" id="PF25967">
    <property type="entry name" value="RND-MFP_C"/>
    <property type="match status" value="1"/>
</dbReference>
<keyword evidence="5" id="KW-0472">Membrane</keyword>
<dbReference type="GO" id="GO:0016020">
    <property type="term" value="C:membrane"/>
    <property type="evidence" value="ECO:0007669"/>
    <property type="project" value="InterPro"/>
</dbReference>
<dbReference type="Proteomes" id="UP000601171">
    <property type="component" value="Unassembled WGS sequence"/>
</dbReference>
<evidence type="ECO:0000259" key="7">
    <source>
        <dbReference type="Pfam" id="PF25967"/>
    </source>
</evidence>
<feature type="transmembrane region" description="Helical" evidence="5">
    <location>
        <begin position="12"/>
        <end position="28"/>
    </location>
</feature>
<dbReference type="NCBIfam" id="TIGR01730">
    <property type="entry name" value="RND_mfp"/>
    <property type="match status" value="1"/>
</dbReference>
<evidence type="ECO:0000256" key="3">
    <source>
        <dbReference type="ARBA" id="ARBA00023054"/>
    </source>
</evidence>
<dbReference type="EMBL" id="JACRTG010000012">
    <property type="protein sequence ID" value="MBC8587542.1"/>
    <property type="molecule type" value="Genomic_DNA"/>
</dbReference>
<keyword evidence="3 4" id="KW-0175">Coiled coil</keyword>
<dbReference type="Gene3D" id="2.40.420.20">
    <property type="match status" value="1"/>
</dbReference>
<keyword evidence="5" id="KW-0812">Transmembrane</keyword>